<evidence type="ECO:0000256" key="4">
    <source>
        <dbReference type="ARBA" id="ARBA00023163"/>
    </source>
</evidence>
<dbReference type="STRING" id="40149.A0A0E0EQJ2"/>
<evidence type="ECO:0000313" key="8">
    <source>
        <dbReference type="EnsemblPlants" id="OMERI09G03740.1"/>
    </source>
</evidence>
<keyword evidence="9" id="KW-1185">Reference proteome</keyword>
<dbReference type="GO" id="GO:0003677">
    <property type="term" value="F:DNA binding"/>
    <property type="evidence" value="ECO:0007669"/>
    <property type="project" value="UniProtKB-KW"/>
</dbReference>
<dbReference type="Gramene" id="OMERI09G03740.1">
    <property type="protein sequence ID" value="OMERI09G03740.1"/>
    <property type="gene ID" value="OMERI09G03740"/>
</dbReference>
<feature type="region of interest" description="Disordered" evidence="6">
    <location>
        <begin position="409"/>
        <end position="429"/>
    </location>
</feature>
<dbReference type="Gene3D" id="2.170.150.80">
    <property type="entry name" value="NAC domain"/>
    <property type="match status" value="1"/>
</dbReference>
<organism evidence="8">
    <name type="scientific">Oryza meridionalis</name>
    <dbReference type="NCBI Taxonomy" id="40149"/>
    <lineage>
        <taxon>Eukaryota</taxon>
        <taxon>Viridiplantae</taxon>
        <taxon>Streptophyta</taxon>
        <taxon>Embryophyta</taxon>
        <taxon>Tracheophyta</taxon>
        <taxon>Spermatophyta</taxon>
        <taxon>Magnoliopsida</taxon>
        <taxon>Liliopsida</taxon>
        <taxon>Poales</taxon>
        <taxon>Poaceae</taxon>
        <taxon>BOP clade</taxon>
        <taxon>Oryzoideae</taxon>
        <taxon>Oryzeae</taxon>
        <taxon>Oryzinae</taxon>
        <taxon>Oryza</taxon>
    </lineage>
</organism>
<dbReference type="GO" id="GO:0005634">
    <property type="term" value="C:nucleus"/>
    <property type="evidence" value="ECO:0007669"/>
    <property type="project" value="UniProtKB-SubCell"/>
</dbReference>
<dbReference type="InterPro" id="IPR003441">
    <property type="entry name" value="NAC-dom"/>
</dbReference>
<comment type="subcellular location">
    <subcellularLocation>
        <location evidence="1">Nucleus</location>
    </subcellularLocation>
</comment>
<feature type="domain" description="NAC" evidence="7">
    <location>
        <begin position="10"/>
        <end position="174"/>
    </location>
</feature>
<keyword evidence="5" id="KW-0539">Nucleus</keyword>
<sequence length="501" mass="53439">MADADADACPAVFASRHPTEQELITSYLHHRLLLATTKPAGAGVGGVPSFIHHADAYAADPADLTARHLPARAADGSRAWYFFSPVRTTTERGTRRARAVESGDGCWHSESGVRAVVDAAGRRVGHRQFFSFVKKREEDGKRVRTGWLMVELGLDNDASASCSNELVLCKIYMTPRMPPPSPPRAVTSSAATMELMPLPRVPPPSPPSAVTSATTTTMELMAGGVHKRRKISDEIAAAATSPPPQQQRRQRCVPDNDGSKESSGESSVVILDDDDDDADALEDGGAVRSKPRSDDGVMLPDAREDDEQHAGTTDSMAGTSGGAVTGGGHGKILPDLNVVATVAPDHEDEEGRHARDAPRRRQDGGTSTTTMMVAGAGAERGSTTGYLPAAAAGYRRTLMLFLEEEDDNNAVEDEQQQPAPPPPVTSTTRTSVEANLQLQQRQRQTPCCTFVVHPCAAHAKMRHGAAYGCGCRVTGTIRRGGYHLPRRAVHTTTTTTTTTGQ</sequence>
<evidence type="ECO:0000259" key="7">
    <source>
        <dbReference type="PROSITE" id="PS51005"/>
    </source>
</evidence>
<accession>A0A0E0EQJ2</accession>
<dbReference type="PROSITE" id="PS51005">
    <property type="entry name" value="NAC"/>
    <property type="match status" value="1"/>
</dbReference>
<reference evidence="8" key="1">
    <citation type="submission" date="2015-04" db="UniProtKB">
        <authorList>
            <consortium name="EnsemblPlants"/>
        </authorList>
    </citation>
    <scope>IDENTIFICATION</scope>
</reference>
<dbReference type="EnsemblPlants" id="OMERI09G03740.1">
    <property type="protein sequence ID" value="OMERI09G03740.1"/>
    <property type="gene ID" value="OMERI09G03740"/>
</dbReference>
<evidence type="ECO:0000256" key="3">
    <source>
        <dbReference type="ARBA" id="ARBA00023125"/>
    </source>
</evidence>
<feature type="compositionally biased region" description="Gly residues" evidence="6">
    <location>
        <begin position="319"/>
        <end position="330"/>
    </location>
</feature>
<feature type="region of interest" description="Disordered" evidence="6">
    <location>
        <begin position="236"/>
        <end position="331"/>
    </location>
</feature>
<dbReference type="Pfam" id="PF02365">
    <property type="entry name" value="NAM"/>
    <property type="match status" value="1"/>
</dbReference>
<feature type="compositionally biased region" description="Acidic residues" evidence="6">
    <location>
        <begin position="271"/>
        <end position="282"/>
    </location>
</feature>
<evidence type="ECO:0000256" key="6">
    <source>
        <dbReference type="SAM" id="MobiDB-lite"/>
    </source>
</evidence>
<evidence type="ECO:0000313" key="9">
    <source>
        <dbReference type="Proteomes" id="UP000008021"/>
    </source>
</evidence>
<keyword evidence="2" id="KW-0805">Transcription regulation</keyword>
<evidence type="ECO:0000256" key="5">
    <source>
        <dbReference type="ARBA" id="ARBA00023242"/>
    </source>
</evidence>
<evidence type="ECO:0000256" key="1">
    <source>
        <dbReference type="ARBA" id="ARBA00004123"/>
    </source>
</evidence>
<protein>
    <recommendedName>
        <fullName evidence="7">NAC domain-containing protein</fullName>
    </recommendedName>
</protein>
<feature type="compositionally biased region" description="Basic and acidic residues" evidence="6">
    <location>
        <begin position="349"/>
        <end position="363"/>
    </location>
</feature>
<feature type="region of interest" description="Disordered" evidence="6">
    <location>
        <begin position="345"/>
        <end position="369"/>
    </location>
</feature>
<dbReference type="GO" id="GO:0006355">
    <property type="term" value="P:regulation of DNA-templated transcription"/>
    <property type="evidence" value="ECO:0007669"/>
    <property type="project" value="InterPro"/>
</dbReference>
<keyword evidence="4" id="KW-0804">Transcription</keyword>
<proteinExistence type="predicted"/>
<dbReference type="InterPro" id="IPR036093">
    <property type="entry name" value="NAC_dom_sf"/>
</dbReference>
<feature type="compositionally biased region" description="Basic and acidic residues" evidence="6">
    <location>
        <begin position="252"/>
        <end position="263"/>
    </location>
</feature>
<keyword evidence="3" id="KW-0238">DNA-binding</keyword>
<dbReference type="Proteomes" id="UP000008021">
    <property type="component" value="Chromosome 9"/>
</dbReference>
<dbReference type="AlphaFoldDB" id="A0A0E0EQJ2"/>
<evidence type="ECO:0000256" key="2">
    <source>
        <dbReference type="ARBA" id="ARBA00023015"/>
    </source>
</evidence>
<dbReference type="HOGENOM" id="CLU_621708_0_0_1"/>
<dbReference type="SUPFAM" id="SSF101941">
    <property type="entry name" value="NAC domain"/>
    <property type="match status" value="1"/>
</dbReference>
<dbReference type="PANTHER" id="PTHR31989">
    <property type="entry name" value="NAC DOMAIN-CONTAINING PROTEIN 82-RELATED"/>
    <property type="match status" value="1"/>
</dbReference>
<reference evidence="8" key="2">
    <citation type="submission" date="2018-05" db="EMBL/GenBank/DDBJ databases">
        <title>OmerRS3 (Oryza meridionalis Reference Sequence Version 3).</title>
        <authorList>
            <person name="Zhang J."/>
            <person name="Kudrna D."/>
            <person name="Lee S."/>
            <person name="Talag J."/>
            <person name="Welchert J."/>
            <person name="Wing R.A."/>
        </authorList>
    </citation>
    <scope>NUCLEOTIDE SEQUENCE [LARGE SCALE GENOMIC DNA]</scope>
    <source>
        <strain evidence="8">cv. OR44</strain>
    </source>
</reference>
<name>A0A0E0EQJ2_9ORYZ</name>